<sequence>MPWIAWAAEPEAWIALATLTLLEIVLGVDNIIFISILVGRLPEEQRDRARRIGLALAMISRIVLLLSITWVMRLTTPLFAVFGTEISGRDLILIVGGLFLIGKSTHEIHNSLEGHEEGGKAEGSASYLGILAQITVIDIVFSLDSVITAVGLAKHVPVMIIAVVIAVVVMMFSARALGNFVDRHPTVKMLALSFLILIGVSLFGEGLALHIPKGYIYFAMAFSVVVEMLNLKLRTRAAEPVHLRKALQE</sequence>
<keyword evidence="3" id="KW-1185">Reference proteome</keyword>
<dbReference type="EMBL" id="AZHW01000154">
    <property type="protein sequence ID" value="ETX02338.1"/>
    <property type="molecule type" value="Genomic_DNA"/>
</dbReference>
<keyword evidence="1" id="KW-0472">Membrane</keyword>
<evidence type="ECO:0000256" key="1">
    <source>
        <dbReference type="SAM" id="Phobius"/>
    </source>
</evidence>
<feature type="transmembrane region" description="Helical" evidence="1">
    <location>
        <begin position="12"/>
        <end position="39"/>
    </location>
</feature>
<dbReference type="Pfam" id="PF03741">
    <property type="entry name" value="TerC"/>
    <property type="match status" value="1"/>
</dbReference>
<dbReference type="AlphaFoldDB" id="W4LWS7"/>
<dbReference type="PATRIC" id="fig|1429438.4.peg.943"/>
<feature type="transmembrane region" description="Helical" evidence="1">
    <location>
        <begin position="215"/>
        <end position="233"/>
    </location>
</feature>
<dbReference type="PANTHER" id="PTHR30060:SF0">
    <property type="entry name" value="COILED-COIL PROTEIN (DUF2040)-RELATED"/>
    <property type="match status" value="1"/>
</dbReference>
<keyword evidence="1" id="KW-1133">Transmembrane helix</keyword>
<accession>W4LWS7</accession>
<keyword evidence="1" id="KW-0812">Transmembrane</keyword>
<proteinExistence type="predicted"/>
<dbReference type="GO" id="GO:0005886">
    <property type="term" value="C:plasma membrane"/>
    <property type="evidence" value="ECO:0007669"/>
    <property type="project" value="TreeGrafter"/>
</dbReference>
<feature type="transmembrane region" description="Helical" evidence="1">
    <location>
        <begin position="189"/>
        <end position="209"/>
    </location>
</feature>
<dbReference type="Proteomes" id="UP000019141">
    <property type="component" value="Unassembled WGS sequence"/>
</dbReference>
<dbReference type="PANTHER" id="PTHR30060">
    <property type="entry name" value="INNER MEMBRANE PROTEIN"/>
    <property type="match status" value="1"/>
</dbReference>
<dbReference type="InterPro" id="IPR005496">
    <property type="entry name" value="Integral_membrane_TerC"/>
</dbReference>
<feature type="transmembrane region" description="Helical" evidence="1">
    <location>
        <begin position="158"/>
        <end position="177"/>
    </location>
</feature>
<comment type="caution">
    <text evidence="2">The sequence shown here is derived from an EMBL/GenBank/DDBJ whole genome shotgun (WGS) entry which is preliminary data.</text>
</comment>
<protein>
    <submittedName>
        <fullName evidence="2">Membrane protein</fullName>
    </submittedName>
</protein>
<evidence type="ECO:0000313" key="3">
    <source>
        <dbReference type="Proteomes" id="UP000019141"/>
    </source>
</evidence>
<reference evidence="2 3" key="1">
    <citation type="journal article" date="2014" name="Nature">
        <title>An environmental bacterial taxon with a large and distinct metabolic repertoire.</title>
        <authorList>
            <person name="Wilson M.C."/>
            <person name="Mori T."/>
            <person name="Ruckert C."/>
            <person name="Uria A.R."/>
            <person name="Helf M.J."/>
            <person name="Takada K."/>
            <person name="Gernert C."/>
            <person name="Steffens U.A."/>
            <person name="Heycke N."/>
            <person name="Schmitt S."/>
            <person name="Rinke C."/>
            <person name="Helfrich E.J."/>
            <person name="Brachmann A.O."/>
            <person name="Gurgui C."/>
            <person name="Wakimoto T."/>
            <person name="Kracht M."/>
            <person name="Crusemann M."/>
            <person name="Hentschel U."/>
            <person name="Abe I."/>
            <person name="Matsunaga S."/>
            <person name="Kalinowski J."/>
            <person name="Takeyama H."/>
            <person name="Piel J."/>
        </authorList>
    </citation>
    <scope>NUCLEOTIDE SEQUENCE [LARGE SCALE GENOMIC DNA]</scope>
    <source>
        <strain evidence="3">TSY1</strain>
    </source>
</reference>
<feature type="transmembrane region" description="Helical" evidence="1">
    <location>
        <begin position="51"/>
        <end position="72"/>
    </location>
</feature>
<dbReference type="HOGENOM" id="CLU_064910_0_0_7"/>
<name>W4LWS7_ENTF1</name>
<gene>
    <name evidence="2" type="ORF">ETSY1_03960</name>
</gene>
<organism evidence="2 3">
    <name type="scientific">Entotheonella factor</name>
    <dbReference type="NCBI Taxonomy" id="1429438"/>
    <lineage>
        <taxon>Bacteria</taxon>
        <taxon>Pseudomonadati</taxon>
        <taxon>Nitrospinota/Tectimicrobiota group</taxon>
        <taxon>Candidatus Tectimicrobiota</taxon>
        <taxon>Candidatus Entotheonellia</taxon>
        <taxon>Candidatus Entotheonellales</taxon>
        <taxon>Candidatus Entotheonellaceae</taxon>
        <taxon>Candidatus Entotheonella</taxon>
    </lineage>
</organism>
<evidence type="ECO:0000313" key="2">
    <source>
        <dbReference type="EMBL" id="ETX02338.1"/>
    </source>
</evidence>